<evidence type="ECO:0000256" key="1">
    <source>
        <dbReference type="SAM" id="Phobius"/>
    </source>
</evidence>
<keyword evidence="3" id="KW-1185">Reference proteome</keyword>
<keyword evidence="1" id="KW-0472">Membrane</keyword>
<protein>
    <submittedName>
        <fullName evidence="2">Uncharacterized protein</fullName>
    </submittedName>
</protein>
<evidence type="ECO:0000313" key="3">
    <source>
        <dbReference type="Proteomes" id="UP001145021"/>
    </source>
</evidence>
<keyword evidence="1" id="KW-0812">Transmembrane</keyword>
<gene>
    <name evidence="2" type="ORF">LPJ64_004088</name>
</gene>
<reference evidence="2" key="1">
    <citation type="submission" date="2022-07" db="EMBL/GenBank/DDBJ databases">
        <title>Phylogenomic reconstructions and comparative analyses of Kickxellomycotina fungi.</title>
        <authorList>
            <person name="Reynolds N.K."/>
            <person name="Stajich J.E."/>
            <person name="Barry K."/>
            <person name="Grigoriev I.V."/>
            <person name="Crous P."/>
            <person name="Smith M.E."/>
        </authorList>
    </citation>
    <scope>NUCLEOTIDE SEQUENCE</scope>
    <source>
        <strain evidence="2">NBRC 105413</strain>
    </source>
</reference>
<sequence>MSERLRRIPYENLATSEDVSPMGQLFDTPRFANSVPFFRFQRFGKAATLLGMCATGMVAVPMFAVWEWTALGQGPFIS</sequence>
<dbReference type="AlphaFoldDB" id="A0A9W7XIK4"/>
<proteinExistence type="predicted"/>
<keyword evidence="1" id="KW-1133">Transmembrane helix</keyword>
<accession>A0A9W7XIK4</accession>
<evidence type="ECO:0000313" key="2">
    <source>
        <dbReference type="EMBL" id="KAJ1644218.1"/>
    </source>
</evidence>
<dbReference type="Proteomes" id="UP001145021">
    <property type="component" value="Unassembled WGS sequence"/>
</dbReference>
<feature type="transmembrane region" description="Helical" evidence="1">
    <location>
        <begin position="46"/>
        <end position="66"/>
    </location>
</feature>
<organism evidence="2 3">
    <name type="scientific">Coemansia asiatica</name>
    <dbReference type="NCBI Taxonomy" id="1052880"/>
    <lineage>
        <taxon>Eukaryota</taxon>
        <taxon>Fungi</taxon>
        <taxon>Fungi incertae sedis</taxon>
        <taxon>Zoopagomycota</taxon>
        <taxon>Kickxellomycotina</taxon>
        <taxon>Kickxellomycetes</taxon>
        <taxon>Kickxellales</taxon>
        <taxon>Kickxellaceae</taxon>
        <taxon>Coemansia</taxon>
    </lineage>
</organism>
<dbReference type="EMBL" id="JANBOH010000184">
    <property type="protein sequence ID" value="KAJ1644218.1"/>
    <property type="molecule type" value="Genomic_DNA"/>
</dbReference>
<name>A0A9W7XIK4_9FUNG</name>
<comment type="caution">
    <text evidence="2">The sequence shown here is derived from an EMBL/GenBank/DDBJ whole genome shotgun (WGS) entry which is preliminary data.</text>
</comment>